<dbReference type="Proteomes" id="UP000094444">
    <property type="component" value="Unassembled WGS sequence"/>
</dbReference>
<keyword evidence="4" id="KW-1185">Reference proteome</keyword>
<feature type="signal peptide" evidence="2">
    <location>
        <begin position="1"/>
        <end position="21"/>
    </location>
</feature>
<feature type="region of interest" description="Disordered" evidence="1">
    <location>
        <begin position="226"/>
        <end position="336"/>
    </location>
</feature>
<name>A0A2P5HZ04_DIAHE</name>
<evidence type="ECO:0000313" key="4">
    <source>
        <dbReference type="Proteomes" id="UP000094444"/>
    </source>
</evidence>
<dbReference type="OrthoDB" id="2342176at2759"/>
<feature type="compositionally biased region" description="Low complexity" evidence="1">
    <location>
        <begin position="275"/>
        <end position="326"/>
    </location>
</feature>
<evidence type="ECO:0008006" key="5">
    <source>
        <dbReference type="Google" id="ProtNLM"/>
    </source>
</evidence>
<proteinExistence type="predicted"/>
<accession>A0A2P5HZ04</accession>
<evidence type="ECO:0000313" key="3">
    <source>
        <dbReference type="EMBL" id="POS75488.1"/>
    </source>
</evidence>
<gene>
    <name evidence="3" type="ORF">DHEL01_v206116</name>
</gene>
<sequence length="406" mass="40238">MYFSKSFAVAAACSLASIAEAHVWMATPVRATSPAATNGPLEGDGSNYPCQLKSGETLAGESTSMELGSQQPLNFIGQSVHGGGSCQISITYDANPTKDSVWKTVTSIEGGCPAQNAEGNLGDDTSATALVPYDYNFTLPDNIPSGKAVLAWTWFNKIGNREMYMNCALVELTGSSSGDKSNYDKLPDMFKANIGNGCTTADKKDVTFPDPGTNVQRLNGATSEFAAPGGSCATASSSQPTGDSGSGSSASVTGGAASSPTAPAAGGIFATVATSTSPTPTPTASASSGSGSSSGSSGSGSPNSGSSSSGSSSSGSSSSESSSSGSSGSGGSESAGSACTTEGDYQCVSSTTYQVCASGVWSAVMPVAAGTSCSGTGANFEIVAASSKFKMTRALRRAKRGLPFLG</sequence>
<feature type="compositionally biased region" description="Low complexity" evidence="1">
    <location>
        <begin position="241"/>
        <end position="267"/>
    </location>
</feature>
<reference evidence="3" key="1">
    <citation type="submission" date="2017-09" db="EMBL/GenBank/DDBJ databases">
        <title>Polyketide synthases of a Diaporthe helianthi virulent isolate.</title>
        <authorList>
            <person name="Baroncelli R."/>
        </authorList>
    </citation>
    <scope>NUCLEOTIDE SEQUENCE [LARGE SCALE GENOMIC DNA]</scope>
    <source>
        <strain evidence="3">7/96</strain>
    </source>
</reference>
<evidence type="ECO:0000256" key="1">
    <source>
        <dbReference type="SAM" id="MobiDB-lite"/>
    </source>
</evidence>
<dbReference type="PANTHER" id="PTHR36182">
    <property type="entry name" value="PROTEIN, PUTATIVE (AFU_ORTHOLOGUE AFUA_6G10930)-RELATED"/>
    <property type="match status" value="1"/>
</dbReference>
<comment type="caution">
    <text evidence="3">The sequence shown here is derived from an EMBL/GenBank/DDBJ whole genome shotgun (WGS) entry which is preliminary data.</text>
</comment>
<dbReference type="EMBL" id="MAVT02000480">
    <property type="protein sequence ID" value="POS75488.1"/>
    <property type="molecule type" value="Genomic_DNA"/>
</dbReference>
<keyword evidence="2" id="KW-0732">Signal</keyword>
<dbReference type="STRING" id="158607.A0A2P5HZ04"/>
<feature type="chain" id="PRO_5015158986" description="Endoglucanase" evidence="2">
    <location>
        <begin position="22"/>
        <end position="406"/>
    </location>
</feature>
<dbReference type="Gene3D" id="2.70.50.70">
    <property type="match status" value="1"/>
</dbReference>
<organism evidence="3 4">
    <name type="scientific">Diaporthe helianthi</name>
    <dbReference type="NCBI Taxonomy" id="158607"/>
    <lineage>
        <taxon>Eukaryota</taxon>
        <taxon>Fungi</taxon>
        <taxon>Dikarya</taxon>
        <taxon>Ascomycota</taxon>
        <taxon>Pezizomycotina</taxon>
        <taxon>Sordariomycetes</taxon>
        <taxon>Sordariomycetidae</taxon>
        <taxon>Diaporthales</taxon>
        <taxon>Diaporthaceae</taxon>
        <taxon>Diaporthe</taxon>
    </lineage>
</organism>
<dbReference type="AlphaFoldDB" id="A0A2P5HZ04"/>
<evidence type="ECO:0000256" key="2">
    <source>
        <dbReference type="SAM" id="SignalP"/>
    </source>
</evidence>
<protein>
    <recommendedName>
        <fullName evidence="5">Endoglucanase</fullName>
    </recommendedName>
</protein>
<dbReference type="InParanoid" id="A0A2P5HZ04"/>
<dbReference type="PANTHER" id="PTHR36182:SF2">
    <property type="entry name" value="LYTIC POLYSACCHARIDE MONOOXYGENASE"/>
    <property type="match status" value="1"/>
</dbReference>